<feature type="chain" id="PRO_5039369029" description="Dirigent-like protein" evidence="1">
    <location>
        <begin position="21"/>
        <end position="161"/>
    </location>
</feature>
<organism evidence="2 3">
    <name type="scientific">Nocardioides ginsengisegetis</name>
    <dbReference type="NCBI Taxonomy" id="661491"/>
    <lineage>
        <taxon>Bacteria</taxon>
        <taxon>Bacillati</taxon>
        <taxon>Actinomycetota</taxon>
        <taxon>Actinomycetes</taxon>
        <taxon>Propionibacteriales</taxon>
        <taxon>Nocardioidaceae</taxon>
        <taxon>Nocardioides</taxon>
    </lineage>
</organism>
<sequence>MHTFVVVFCVAGLLPLSACVGDGGAEPDPTTSGQPAGQTLVIRTSIDIAPTAGAEPIATGDVLDGSTLGSSPFCTGGTIRDSHASRHADVKDLGLVERNITCSDGTVRMVFTPVPPHGGDWTVVSGTGAYAGLHGTGTFDITYDADPHAPAHEIYTGSVTP</sequence>
<name>A0A7W3P9M7_9ACTN</name>
<feature type="signal peptide" evidence="1">
    <location>
        <begin position="1"/>
        <end position="20"/>
    </location>
</feature>
<keyword evidence="1" id="KW-0732">Signal</keyword>
<dbReference type="AlphaFoldDB" id="A0A7W3P9M7"/>
<accession>A0A7W3P9M7</accession>
<dbReference type="RefSeq" id="WP_182538643.1">
    <property type="nucleotide sequence ID" value="NZ_JACGXA010000001.1"/>
</dbReference>
<keyword evidence="3" id="KW-1185">Reference proteome</keyword>
<dbReference type="Proteomes" id="UP000580910">
    <property type="component" value="Unassembled WGS sequence"/>
</dbReference>
<evidence type="ECO:0000313" key="3">
    <source>
        <dbReference type="Proteomes" id="UP000580910"/>
    </source>
</evidence>
<comment type="caution">
    <text evidence="2">The sequence shown here is derived from an EMBL/GenBank/DDBJ whole genome shotgun (WGS) entry which is preliminary data.</text>
</comment>
<evidence type="ECO:0008006" key="4">
    <source>
        <dbReference type="Google" id="ProtNLM"/>
    </source>
</evidence>
<dbReference type="EMBL" id="JACGXA010000001">
    <property type="protein sequence ID" value="MBA8803592.1"/>
    <property type="molecule type" value="Genomic_DNA"/>
</dbReference>
<reference evidence="2 3" key="1">
    <citation type="submission" date="2020-07" db="EMBL/GenBank/DDBJ databases">
        <title>Sequencing the genomes of 1000 actinobacteria strains.</title>
        <authorList>
            <person name="Klenk H.-P."/>
        </authorList>
    </citation>
    <scope>NUCLEOTIDE SEQUENCE [LARGE SCALE GENOMIC DNA]</scope>
    <source>
        <strain evidence="2 3">DSM 21349</strain>
    </source>
</reference>
<evidence type="ECO:0000313" key="2">
    <source>
        <dbReference type="EMBL" id="MBA8803592.1"/>
    </source>
</evidence>
<proteinExistence type="predicted"/>
<gene>
    <name evidence="2" type="ORF">FB382_001883</name>
</gene>
<protein>
    <recommendedName>
        <fullName evidence="4">Dirigent-like protein</fullName>
    </recommendedName>
</protein>
<evidence type="ECO:0000256" key="1">
    <source>
        <dbReference type="SAM" id="SignalP"/>
    </source>
</evidence>